<dbReference type="GO" id="GO:0010181">
    <property type="term" value="F:FMN binding"/>
    <property type="evidence" value="ECO:0007669"/>
    <property type="project" value="InterPro"/>
</dbReference>
<dbReference type="Pfam" id="PF00724">
    <property type="entry name" value="Oxidored_FMN"/>
    <property type="match status" value="1"/>
</dbReference>
<accession>A0A5M3MFN4</accession>
<sequence length="370" mass="40974">MTISGTPSLFTPIRVGELDLKHRIVLAPLTRFRGYDDHVPGPQTATYYSQRGSTPGTLLITEATFIASKAGGYPNVPGIYTDAQIKGWREVTDAVHMKGSYIFCQLWALGRAADPEFVVSKGNEHVGASAIPLQEHLDAGHNKPPRALTIPEIKEYVQLYATTAQNAIEAGFDGVEIHGANGYLIDQFLQDVSNDRTDEYGGSIENRTRFALEVVDAVVTAVGASKVGIRMSPWSEFQDMRMADPITTFSYYVNKIKERNLCYIHAVEPRIKGSETAIKETGIESNDFLREIWVDRPFIAAGGFTRPKAFETAEQKGGLVAFGRLFIANPDLPRRLKEDIQLTAPIRAKFYLVGNHTPEGYTDWPFASDN</sequence>
<evidence type="ECO:0000313" key="2">
    <source>
        <dbReference type="EMBL" id="EIW77973.1"/>
    </source>
</evidence>
<evidence type="ECO:0000259" key="1">
    <source>
        <dbReference type="Pfam" id="PF00724"/>
    </source>
</evidence>
<dbReference type="CDD" id="cd02933">
    <property type="entry name" value="OYE_like_FMN"/>
    <property type="match status" value="1"/>
</dbReference>
<proteinExistence type="predicted"/>
<dbReference type="OMA" id="HMIECRS"/>
<dbReference type="PANTHER" id="PTHR22893:SF91">
    <property type="entry name" value="NADPH DEHYDROGENASE 2-RELATED"/>
    <property type="match status" value="1"/>
</dbReference>
<comment type="caution">
    <text evidence="2">The sequence shown here is derived from an EMBL/GenBank/DDBJ whole genome shotgun (WGS) entry which is preliminary data.</text>
</comment>
<dbReference type="KEGG" id="cput:CONPUDRAFT_84226"/>
<dbReference type="EMBL" id="JH711583">
    <property type="protein sequence ID" value="EIW77973.1"/>
    <property type="molecule type" value="Genomic_DNA"/>
</dbReference>
<feature type="domain" description="NADH:flavin oxidoreductase/NADH oxidase N-terminal" evidence="1">
    <location>
        <begin position="8"/>
        <end position="341"/>
    </location>
</feature>
<dbReference type="FunFam" id="3.20.20.70:FF:000138">
    <property type="entry name" value="NADPH dehydrogenase 1"/>
    <property type="match status" value="1"/>
</dbReference>
<dbReference type="RefSeq" id="XP_007772259.1">
    <property type="nucleotide sequence ID" value="XM_007774069.1"/>
</dbReference>
<organism evidence="2 3">
    <name type="scientific">Coniophora puteana (strain RWD-64-598)</name>
    <name type="common">Brown rot fungus</name>
    <dbReference type="NCBI Taxonomy" id="741705"/>
    <lineage>
        <taxon>Eukaryota</taxon>
        <taxon>Fungi</taxon>
        <taxon>Dikarya</taxon>
        <taxon>Basidiomycota</taxon>
        <taxon>Agaricomycotina</taxon>
        <taxon>Agaricomycetes</taxon>
        <taxon>Agaricomycetidae</taxon>
        <taxon>Boletales</taxon>
        <taxon>Coniophorineae</taxon>
        <taxon>Coniophoraceae</taxon>
        <taxon>Coniophora</taxon>
    </lineage>
</organism>
<dbReference type="OrthoDB" id="276546at2759"/>
<dbReference type="SUPFAM" id="SSF51395">
    <property type="entry name" value="FMN-linked oxidoreductases"/>
    <property type="match status" value="1"/>
</dbReference>
<evidence type="ECO:0000313" key="3">
    <source>
        <dbReference type="Proteomes" id="UP000053558"/>
    </source>
</evidence>
<dbReference type="PANTHER" id="PTHR22893">
    <property type="entry name" value="NADH OXIDOREDUCTASE-RELATED"/>
    <property type="match status" value="1"/>
</dbReference>
<protein>
    <submittedName>
        <fullName evidence="2">NADH:flavin oxidoreductase/NADH oxidase</fullName>
    </submittedName>
</protein>
<keyword evidence="3" id="KW-1185">Reference proteome</keyword>
<gene>
    <name evidence="2" type="ORF">CONPUDRAFT_84226</name>
</gene>
<dbReference type="Gene3D" id="3.20.20.70">
    <property type="entry name" value="Aldolase class I"/>
    <property type="match status" value="1"/>
</dbReference>
<dbReference type="InterPro" id="IPR013785">
    <property type="entry name" value="Aldolase_TIM"/>
</dbReference>
<dbReference type="InterPro" id="IPR001155">
    <property type="entry name" value="OxRdtase_FMN_N"/>
</dbReference>
<dbReference type="Proteomes" id="UP000053558">
    <property type="component" value="Unassembled WGS sequence"/>
</dbReference>
<dbReference type="GO" id="GO:0003959">
    <property type="term" value="F:NADPH dehydrogenase activity"/>
    <property type="evidence" value="ECO:0007669"/>
    <property type="project" value="TreeGrafter"/>
</dbReference>
<dbReference type="GeneID" id="19210732"/>
<dbReference type="InterPro" id="IPR045247">
    <property type="entry name" value="Oye-like"/>
</dbReference>
<reference evidence="3" key="1">
    <citation type="journal article" date="2012" name="Science">
        <title>The Paleozoic origin of enzymatic lignin decomposition reconstructed from 31 fungal genomes.</title>
        <authorList>
            <person name="Floudas D."/>
            <person name="Binder M."/>
            <person name="Riley R."/>
            <person name="Barry K."/>
            <person name="Blanchette R.A."/>
            <person name="Henrissat B."/>
            <person name="Martinez A.T."/>
            <person name="Otillar R."/>
            <person name="Spatafora J.W."/>
            <person name="Yadav J.S."/>
            <person name="Aerts A."/>
            <person name="Benoit I."/>
            <person name="Boyd A."/>
            <person name="Carlson A."/>
            <person name="Copeland A."/>
            <person name="Coutinho P.M."/>
            <person name="de Vries R.P."/>
            <person name="Ferreira P."/>
            <person name="Findley K."/>
            <person name="Foster B."/>
            <person name="Gaskell J."/>
            <person name="Glotzer D."/>
            <person name="Gorecki P."/>
            <person name="Heitman J."/>
            <person name="Hesse C."/>
            <person name="Hori C."/>
            <person name="Igarashi K."/>
            <person name="Jurgens J.A."/>
            <person name="Kallen N."/>
            <person name="Kersten P."/>
            <person name="Kohler A."/>
            <person name="Kuees U."/>
            <person name="Kumar T.K.A."/>
            <person name="Kuo A."/>
            <person name="LaButti K."/>
            <person name="Larrondo L.F."/>
            <person name="Lindquist E."/>
            <person name="Ling A."/>
            <person name="Lombard V."/>
            <person name="Lucas S."/>
            <person name="Lundell T."/>
            <person name="Martin R."/>
            <person name="McLaughlin D.J."/>
            <person name="Morgenstern I."/>
            <person name="Morin E."/>
            <person name="Murat C."/>
            <person name="Nagy L.G."/>
            <person name="Nolan M."/>
            <person name="Ohm R.A."/>
            <person name="Patyshakuliyeva A."/>
            <person name="Rokas A."/>
            <person name="Ruiz-Duenas F.J."/>
            <person name="Sabat G."/>
            <person name="Salamov A."/>
            <person name="Samejima M."/>
            <person name="Schmutz J."/>
            <person name="Slot J.C."/>
            <person name="St John F."/>
            <person name="Stenlid J."/>
            <person name="Sun H."/>
            <person name="Sun S."/>
            <person name="Syed K."/>
            <person name="Tsang A."/>
            <person name="Wiebenga A."/>
            <person name="Young D."/>
            <person name="Pisabarro A."/>
            <person name="Eastwood D.C."/>
            <person name="Martin F."/>
            <person name="Cullen D."/>
            <person name="Grigoriev I.V."/>
            <person name="Hibbett D.S."/>
        </authorList>
    </citation>
    <scope>NUCLEOTIDE SEQUENCE [LARGE SCALE GENOMIC DNA]</scope>
    <source>
        <strain evidence="3">RWD-64-598 SS2</strain>
    </source>
</reference>
<name>A0A5M3MFN4_CONPW</name>
<dbReference type="AlphaFoldDB" id="A0A5M3MFN4"/>